<dbReference type="PANTHER" id="PTHR48151">
    <property type="entry name" value="SH3 DOMAIN-CONTAINING PROTEIN"/>
    <property type="match status" value="1"/>
</dbReference>
<feature type="non-terminal residue" evidence="2">
    <location>
        <position position="1"/>
    </location>
</feature>
<evidence type="ECO:0000313" key="3">
    <source>
        <dbReference type="Proteomes" id="UP000188268"/>
    </source>
</evidence>
<evidence type="ECO:0000313" key="2">
    <source>
        <dbReference type="EMBL" id="OMP05175.1"/>
    </source>
</evidence>
<feature type="compositionally biased region" description="Low complexity" evidence="1">
    <location>
        <begin position="19"/>
        <end position="45"/>
    </location>
</feature>
<accession>A0A1R3KDL7</accession>
<dbReference type="OrthoDB" id="1677190at2759"/>
<organism evidence="2 3">
    <name type="scientific">Corchorus capsularis</name>
    <name type="common">Jute</name>
    <dbReference type="NCBI Taxonomy" id="210143"/>
    <lineage>
        <taxon>Eukaryota</taxon>
        <taxon>Viridiplantae</taxon>
        <taxon>Streptophyta</taxon>
        <taxon>Embryophyta</taxon>
        <taxon>Tracheophyta</taxon>
        <taxon>Spermatophyta</taxon>
        <taxon>Magnoliopsida</taxon>
        <taxon>eudicotyledons</taxon>
        <taxon>Gunneridae</taxon>
        <taxon>Pentapetalae</taxon>
        <taxon>rosids</taxon>
        <taxon>malvids</taxon>
        <taxon>Malvales</taxon>
        <taxon>Malvaceae</taxon>
        <taxon>Grewioideae</taxon>
        <taxon>Apeibeae</taxon>
        <taxon>Corchorus</taxon>
    </lineage>
</organism>
<proteinExistence type="predicted"/>
<gene>
    <name evidence="2" type="ORF">CCACVL1_02029</name>
</gene>
<dbReference type="Proteomes" id="UP000188268">
    <property type="component" value="Unassembled WGS sequence"/>
</dbReference>
<protein>
    <submittedName>
        <fullName evidence="2">Uncharacterized protein</fullName>
    </submittedName>
</protein>
<keyword evidence="3" id="KW-1185">Reference proteome</keyword>
<dbReference type="EMBL" id="AWWV01005480">
    <property type="protein sequence ID" value="OMP05175.1"/>
    <property type="molecule type" value="Genomic_DNA"/>
</dbReference>
<feature type="non-terminal residue" evidence="2">
    <location>
        <position position="313"/>
    </location>
</feature>
<sequence length="313" mass="33670">DSSGTTLMDLITADPAPVPAASSSSSNAQSNAAATPPPTSSTQPQHLSTKTTLGEKRSKRAALMQIQNDTLSAAKAALHPVRANIMPHQKQKQKKPVSYAQLARSIHELAATSDQKSSQKQLVHHVFPKLAVYNSVDPSLAPSLLMLDQQCEDKTVLRYVYYYLARILSDTGSQGLNPGGGIPTPNWDALADIDAVGGVTRADVVPRIVNQLTTEATNADVEFHARRLQALKALTYAPSSNTEILSRLYEIVFGILDKVGDVPHKRKKGIFGAKGGDKESIIRSNLQYAALSALRRLPLDPGNPAFLHRAVQG</sequence>
<evidence type="ECO:0000256" key="1">
    <source>
        <dbReference type="SAM" id="MobiDB-lite"/>
    </source>
</evidence>
<dbReference type="AlphaFoldDB" id="A0A1R3KDL7"/>
<name>A0A1R3KDL7_COCAP</name>
<dbReference type="InterPro" id="IPR053296">
    <property type="entry name" value="TSET_member_tstB"/>
</dbReference>
<dbReference type="PANTHER" id="PTHR48151:SF3">
    <property type="entry name" value="SH3 DOMAIN-CONTAINING PROTEIN"/>
    <property type="match status" value="1"/>
</dbReference>
<feature type="region of interest" description="Disordered" evidence="1">
    <location>
        <begin position="1"/>
        <end position="56"/>
    </location>
</feature>
<dbReference type="STRING" id="210143.A0A1R3KDL7"/>
<comment type="caution">
    <text evidence="2">The sequence shown here is derived from an EMBL/GenBank/DDBJ whole genome shotgun (WGS) entry which is preliminary data.</text>
</comment>
<reference evidence="2 3" key="1">
    <citation type="submission" date="2013-09" db="EMBL/GenBank/DDBJ databases">
        <title>Corchorus capsularis genome sequencing.</title>
        <authorList>
            <person name="Alam M."/>
            <person name="Haque M.S."/>
            <person name="Islam M.S."/>
            <person name="Emdad E.M."/>
            <person name="Islam M.M."/>
            <person name="Ahmed B."/>
            <person name="Halim A."/>
            <person name="Hossen Q.M.M."/>
            <person name="Hossain M.Z."/>
            <person name="Ahmed R."/>
            <person name="Khan M.M."/>
            <person name="Islam R."/>
            <person name="Rashid M.M."/>
            <person name="Khan S.A."/>
            <person name="Rahman M.S."/>
            <person name="Alam M."/>
        </authorList>
    </citation>
    <scope>NUCLEOTIDE SEQUENCE [LARGE SCALE GENOMIC DNA]</scope>
    <source>
        <strain evidence="3">cv. CVL-1</strain>
        <tissue evidence="2">Whole seedling</tissue>
    </source>
</reference>